<evidence type="ECO:0000256" key="2">
    <source>
        <dbReference type="ARBA" id="ARBA00022676"/>
    </source>
</evidence>
<evidence type="ECO:0000256" key="1">
    <source>
        <dbReference type="ARBA" id="ARBA00012020"/>
    </source>
</evidence>
<comment type="catalytic activity">
    <reaction evidence="5">
        <text>NAD(+) + (ADP-D-ribosyl)n-acceptor = nicotinamide + (ADP-D-ribosyl)n+1-acceptor + H(+).</text>
        <dbReference type="EC" id="2.4.2.30"/>
    </reaction>
</comment>
<dbReference type="InterPro" id="IPR050800">
    <property type="entry name" value="ARTD/PARP"/>
</dbReference>
<protein>
    <recommendedName>
        <fullName evidence="1">NAD(+) ADP-ribosyltransferase</fullName>
        <ecNumber evidence="1">2.4.2.30</ecNumber>
    </recommendedName>
</protein>
<evidence type="ECO:0000313" key="6">
    <source>
        <dbReference type="EMBL" id="KAG0275757.1"/>
    </source>
</evidence>
<evidence type="ECO:0000313" key="7">
    <source>
        <dbReference type="Proteomes" id="UP001194696"/>
    </source>
</evidence>
<dbReference type="InterPro" id="IPR036930">
    <property type="entry name" value="WGR_dom_sf"/>
</dbReference>
<dbReference type="PANTHER" id="PTHR10459:SF60">
    <property type="entry name" value="POLY [ADP-RIBOSE] POLYMERASE 2"/>
    <property type="match status" value="1"/>
</dbReference>
<evidence type="ECO:0000256" key="3">
    <source>
        <dbReference type="ARBA" id="ARBA00022679"/>
    </source>
</evidence>
<organism evidence="6 7">
    <name type="scientific">Linnemannia gamsii</name>
    <dbReference type="NCBI Taxonomy" id="64522"/>
    <lineage>
        <taxon>Eukaryota</taxon>
        <taxon>Fungi</taxon>
        <taxon>Fungi incertae sedis</taxon>
        <taxon>Mucoromycota</taxon>
        <taxon>Mortierellomycotina</taxon>
        <taxon>Mortierellomycetes</taxon>
        <taxon>Mortierellales</taxon>
        <taxon>Mortierellaceae</taxon>
        <taxon>Linnemannia</taxon>
    </lineage>
</organism>
<evidence type="ECO:0000256" key="4">
    <source>
        <dbReference type="ARBA" id="ARBA00023027"/>
    </source>
</evidence>
<dbReference type="EC" id="2.4.2.30" evidence="1"/>
<feature type="non-terminal residue" evidence="6">
    <location>
        <position position="1"/>
    </location>
</feature>
<comment type="caution">
    <text evidence="6">The sequence shown here is derived from an EMBL/GenBank/DDBJ whole genome shotgun (WGS) entry which is preliminary data.</text>
</comment>
<gene>
    <name evidence="6" type="ORF">BGZ96_003667</name>
</gene>
<keyword evidence="3" id="KW-0808">Transferase</keyword>
<sequence length="817" mass="89430">ERETTVSERFTYEVKTYETFETTEEIEEIVEETEAIAIIAREQETVTEEKTVTEVITSTVQEDIVVEQLQEKIVIADDKVQTKETVIAIVDNDTIAVTASVEDVVESVAVSEEQHFVEDVIIQKEAGVIVEPAVTKQTSWFRRAIGSAGTAVGAVAIGTGALAIGAGALAVGAVHDVASGAGHAAHGALEKVDGVWKRTVQVLTTRKAHVDSVAPIAKTSYVYYDDEVYDAVLVEKSTGVTYVTQLLFDSTTNVYYVYVRWGESEYRLDGPHKTVEAAKAAFKITYHDQFGVQWQERETTISDRFTYEVKTYETFETVEVVEEVVDEKVAEVILKREQEIVVDEETVQTETTTSTTTTHQGETVTEIAYEVEVVDGEEITKVITTTKETGVVAQPAVTKGSSWFRRIVTGAGAAAAGAGAAAAGALTQVDGVWKRSVQVLTTRKAHVDTVAPIAKTSYVYYDDEVYDAVLVEKSTGVTYVTQLLYNKADAKYYVYIRRGETDYKLDGPHETIESAKAAFQITYRDQFGVQWEERKTTVSERFTYEIKTYETIEEIEEIEEIVEDYEVSEVVAQEKTVTEGERVISTHQSITSSHDDTIVRNVSEQVLFKEGAAVDDSAKLSRTQYETLTRVDSSTTATSAAAGTGALFGGAAATLGGAAAAGAIHHGGASSTTVVEETKKAVFDFSSLPVLPDQGIDVQTGASVGVIDLTSGTAEAYRVLPRHLRPRAWVSLHVGGWQDAPHELEGFMRLDDQSGQRLMESARDAAQGKAQEATPIDNLRLPEIVALFAKKLYGHFDEELPAELSLDRLRQLGPHRP</sequence>
<dbReference type="EMBL" id="JAAAIM010001801">
    <property type="protein sequence ID" value="KAG0275757.1"/>
    <property type="molecule type" value="Genomic_DNA"/>
</dbReference>
<reference evidence="6 7" key="1">
    <citation type="journal article" date="2020" name="Fungal Divers.">
        <title>Resolving the Mortierellaceae phylogeny through synthesis of multi-gene phylogenetics and phylogenomics.</title>
        <authorList>
            <person name="Vandepol N."/>
            <person name="Liber J."/>
            <person name="Desiro A."/>
            <person name="Na H."/>
            <person name="Kennedy M."/>
            <person name="Barry K."/>
            <person name="Grigoriev I.V."/>
            <person name="Miller A.N."/>
            <person name="O'Donnell K."/>
            <person name="Stajich J.E."/>
            <person name="Bonito G."/>
        </authorList>
    </citation>
    <scope>NUCLEOTIDE SEQUENCE [LARGE SCALE GENOMIC DNA]</scope>
    <source>
        <strain evidence="6 7">AD045</strain>
    </source>
</reference>
<keyword evidence="7" id="KW-1185">Reference proteome</keyword>
<keyword evidence="4" id="KW-0520">NAD</keyword>
<dbReference type="Proteomes" id="UP001194696">
    <property type="component" value="Unassembled WGS sequence"/>
</dbReference>
<keyword evidence="2" id="KW-0328">Glycosyltransferase</keyword>
<dbReference type="PANTHER" id="PTHR10459">
    <property type="entry name" value="DNA LIGASE"/>
    <property type="match status" value="1"/>
</dbReference>
<evidence type="ECO:0000256" key="5">
    <source>
        <dbReference type="ARBA" id="ARBA00033987"/>
    </source>
</evidence>
<accession>A0ABQ7JIY2</accession>
<name>A0ABQ7JIY2_9FUNG</name>
<proteinExistence type="predicted"/>
<dbReference type="SUPFAM" id="SSF142921">
    <property type="entry name" value="WGR domain-like"/>
    <property type="match status" value="2"/>
</dbReference>